<accession>A0A382YIF2</accession>
<keyword evidence="1" id="KW-0812">Transmembrane</keyword>
<keyword evidence="1" id="KW-0472">Membrane</keyword>
<evidence type="ECO:0000313" key="2">
    <source>
        <dbReference type="EMBL" id="SVD83033.1"/>
    </source>
</evidence>
<reference evidence="2" key="1">
    <citation type="submission" date="2018-05" db="EMBL/GenBank/DDBJ databases">
        <authorList>
            <person name="Lanie J.A."/>
            <person name="Ng W.-L."/>
            <person name="Kazmierczak K.M."/>
            <person name="Andrzejewski T.M."/>
            <person name="Davidsen T.M."/>
            <person name="Wayne K.J."/>
            <person name="Tettelin H."/>
            <person name="Glass J.I."/>
            <person name="Rusch D."/>
            <person name="Podicherti R."/>
            <person name="Tsui H.-C.T."/>
            <person name="Winkler M.E."/>
        </authorList>
    </citation>
    <scope>NUCLEOTIDE SEQUENCE</scope>
</reference>
<evidence type="ECO:0000256" key="1">
    <source>
        <dbReference type="SAM" id="Phobius"/>
    </source>
</evidence>
<dbReference type="AlphaFoldDB" id="A0A382YIF2"/>
<sequence length="52" mass="5858">MIAAQRNLLQQESDMTRTRRIFTQAFLPTASLCIAFAWGYVALQHFAGILSV</sequence>
<feature type="transmembrane region" description="Helical" evidence="1">
    <location>
        <begin position="21"/>
        <end position="43"/>
    </location>
</feature>
<proteinExistence type="predicted"/>
<keyword evidence="1" id="KW-1133">Transmembrane helix</keyword>
<protein>
    <submittedName>
        <fullName evidence="2">Uncharacterized protein</fullName>
    </submittedName>
</protein>
<dbReference type="EMBL" id="UINC01176074">
    <property type="protein sequence ID" value="SVD83033.1"/>
    <property type="molecule type" value="Genomic_DNA"/>
</dbReference>
<name>A0A382YIF2_9ZZZZ</name>
<organism evidence="2">
    <name type="scientific">marine metagenome</name>
    <dbReference type="NCBI Taxonomy" id="408172"/>
    <lineage>
        <taxon>unclassified sequences</taxon>
        <taxon>metagenomes</taxon>
        <taxon>ecological metagenomes</taxon>
    </lineage>
</organism>
<gene>
    <name evidence="2" type="ORF">METZ01_LOCUS435887</name>
</gene>